<comment type="caution">
    <text evidence="2">The sequence shown here is derived from an EMBL/GenBank/DDBJ whole genome shotgun (WGS) entry which is preliminary data.</text>
</comment>
<evidence type="ECO:0000313" key="2">
    <source>
        <dbReference type="EMBL" id="HJB30291.1"/>
    </source>
</evidence>
<dbReference type="InterPro" id="IPR011437">
    <property type="entry name" value="DUF1540"/>
</dbReference>
<reference evidence="2" key="2">
    <citation type="submission" date="2021-04" db="EMBL/GenBank/DDBJ databases">
        <authorList>
            <person name="Gilroy R."/>
        </authorList>
    </citation>
    <scope>NUCLEOTIDE SEQUENCE</scope>
    <source>
        <strain evidence="2">ChiSjej1B19-5720</strain>
    </source>
</reference>
<feature type="domain" description="DUF1540" evidence="1">
    <location>
        <begin position="5"/>
        <end position="42"/>
    </location>
</feature>
<dbReference type="EMBL" id="DWYZ01000305">
    <property type="protein sequence ID" value="HJB30291.1"/>
    <property type="molecule type" value="Genomic_DNA"/>
</dbReference>
<evidence type="ECO:0000259" key="1">
    <source>
        <dbReference type="Pfam" id="PF07561"/>
    </source>
</evidence>
<accession>A0A9D2LVD1</accession>
<dbReference type="Pfam" id="PF07561">
    <property type="entry name" value="DUF1540"/>
    <property type="match status" value="2"/>
</dbReference>
<feature type="domain" description="DUF1540" evidence="1">
    <location>
        <begin position="65"/>
        <end position="103"/>
    </location>
</feature>
<name>A0A9D2LVD1_9FIRM</name>
<protein>
    <submittedName>
        <fullName evidence="2">DUF1540 domain-containing protein</fullName>
    </submittedName>
</protein>
<gene>
    <name evidence="2" type="ORF">IAA06_16080</name>
</gene>
<sequence>MTILKCSATTCMYNQKELCSKGEIKVNGADARYADETCCASFQERTDTSAKNSFTEGCGCEKIQIDCKAAECTYNDNCKCTASAIGIAGEGACQCQDTKCTTFHCKCS</sequence>
<evidence type="ECO:0000313" key="3">
    <source>
        <dbReference type="Proteomes" id="UP000823842"/>
    </source>
</evidence>
<dbReference type="AlphaFoldDB" id="A0A9D2LVD1"/>
<proteinExistence type="predicted"/>
<organism evidence="2 3">
    <name type="scientific">Candidatus Blautia faecavium</name>
    <dbReference type="NCBI Taxonomy" id="2838487"/>
    <lineage>
        <taxon>Bacteria</taxon>
        <taxon>Bacillati</taxon>
        <taxon>Bacillota</taxon>
        <taxon>Clostridia</taxon>
        <taxon>Lachnospirales</taxon>
        <taxon>Lachnospiraceae</taxon>
        <taxon>Blautia</taxon>
    </lineage>
</organism>
<dbReference type="Proteomes" id="UP000823842">
    <property type="component" value="Unassembled WGS sequence"/>
</dbReference>
<reference evidence="2" key="1">
    <citation type="journal article" date="2021" name="PeerJ">
        <title>Extensive microbial diversity within the chicken gut microbiome revealed by metagenomics and culture.</title>
        <authorList>
            <person name="Gilroy R."/>
            <person name="Ravi A."/>
            <person name="Getino M."/>
            <person name="Pursley I."/>
            <person name="Horton D.L."/>
            <person name="Alikhan N.F."/>
            <person name="Baker D."/>
            <person name="Gharbi K."/>
            <person name="Hall N."/>
            <person name="Watson M."/>
            <person name="Adriaenssens E.M."/>
            <person name="Foster-Nyarko E."/>
            <person name="Jarju S."/>
            <person name="Secka A."/>
            <person name="Antonio M."/>
            <person name="Oren A."/>
            <person name="Chaudhuri R.R."/>
            <person name="La Ragione R."/>
            <person name="Hildebrand F."/>
            <person name="Pallen M.J."/>
        </authorList>
    </citation>
    <scope>NUCLEOTIDE SEQUENCE</scope>
    <source>
        <strain evidence="2">ChiSjej1B19-5720</strain>
    </source>
</reference>